<accession>A0A6J4ISE8</accession>
<evidence type="ECO:0000313" key="1">
    <source>
        <dbReference type="EMBL" id="CAA9258707.1"/>
    </source>
</evidence>
<gene>
    <name evidence="1" type="ORF">AVDCRST_MAG76-2660</name>
</gene>
<protein>
    <submittedName>
        <fullName evidence="1">Uncharacterized protein</fullName>
    </submittedName>
</protein>
<sequence length="124" mass="12742">MATRAFTGFGAGRTADEALASAKVPPSLIRVDEVAVPPGENPSKVGTFVQRVALDPAAMADVPEGLRPTVESAAARLAESPHLVLAISMAGTPAGDKMLARLGPADEQAVPWLLFGLVPDGTDR</sequence>
<name>A0A6J4ISE8_9ACTN</name>
<organism evidence="1">
    <name type="scientific">uncultured Acidimicrobiales bacterium</name>
    <dbReference type="NCBI Taxonomy" id="310071"/>
    <lineage>
        <taxon>Bacteria</taxon>
        <taxon>Bacillati</taxon>
        <taxon>Actinomycetota</taxon>
        <taxon>Acidimicrobiia</taxon>
        <taxon>Acidimicrobiales</taxon>
        <taxon>environmental samples</taxon>
    </lineage>
</organism>
<reference evidence="1" key="1">
    <citation type="submission" date="2020-02" db="EMBL/GenBank/DDBJ databases">
        <authorList>
            <person name="Meier V. D."/>
        </authorList>
    </citation>
    <scope>NUCLEOTIDE SEQUENCE</scope>
    <source>
        <strain evidence="1">AVDCRST_MAG76</strain>
    </source>
</reference>
<dbReference type="AlphaFoldDB" id="A0A6J4ISE8"/>
<proteinExistence type="predicted"/>
<dbReference type="EMBL" id="CADCSZ010000163">
    <property type="protein sequence ID" value="CAA9258707.1"/>
    <property type="molecule type" value="Genomic_DNA"/>
</dbReference>